<dbReference type="InterPro" id="IPR001107">
    <property type="entry name" value="Band_7"/>
</dbReference>
<feature type="domain" description="Band 7" evidence="5">
    <location>
        <begin position="89"/>
        <end position="247"/>
    </location>
</feature>
<dbReference type="SMART" id="SM00244">
    <property type="entry name" value="PHB"/>
    <property type="match status" value="1"/>
</dbReference>
<dbReference type="AlphaFoldDB" id="K8F0L7"/>
<dbReference type="KEGG" id="bpg:Bathy10g01170"/>
<dbReference type="PANTHER" id="PTHR43327:SF10">
    <property type="entry name" value="STOMATIN-LIKE PROTEIN 2, MITOCHONDRIAL"/>
    <property type="match status" value="1"/>
</dbReference>
<dbReference type="FunFam" id="3.30.479.30:FF:000004">
    <property type="entry name" value="Putative membrane protease family, stomatin"/>
    <property type="match status" value="1"/>
</dbReference>
<keyword evidence="3" id="KW-0496">Mitochondrion</keyword>
<dbReference type="InterPro" id="IPR001972">
    <property type="entry name" value="Stomatin_HflK_fam"/>
</dbReference>
<evidence type="ECO:0000256" key="3">
    <source>
        <dbReference type="ARBA" id="ARBA00023128"/>
    </source>
</evidence>
<dbReference type="EMBL" id="FO082269">
    <property type="protein sequence ID" value="CCO18320.1"/>
    <property type="molecule type" value="Genomic_DNA"/>
</dbReference>
<reference evidence="6 7" key="1">
    <citation type="submission" date="2011-10" db="EMBL/GenBank/DDBJ databases">
        <authorList>
            <person name="Genoscope - CEA"/>
        </authorList>
    </citation>
    <scope>NUCLEOTIDE SEQUENCE [LARGE SCALE GENOMIC DNA]</scope>
    <source>
        <strain evidence="6 7">RCC 1105</strain>
    </source>
</reference>
<dbReference type="Pfam" id="PF16200">
    <property type="entry name" value="Band_7_C"/>
    <property type="match status" value="1"/>
</dbReference>
<keyword evidence="7" id="KW-1185">Reference proteome</keyword>
<dbReference type="InterPro" id="IPR032435">
    <property type="entry name" value="STML2-like_C"/>
</dbReference>
<dbReference type="PANTHER" id="PTHR43327">
    <property type="entry name" value="STOMATIN-LIKE PROTEIN 2, MITOCHONDRIAL"/>
    <property type="match status" value="1"/>
</dbReference>
<evidence type="ECO:0000256" key="1">
    <source>
        <dbReference type="ARBA" id="ARBA00004173"/>
    </source>
</evidence>
<evidence type="ECO:0000256" key="2">
    <source>
        <dbReference type="ARBA" id="ARBA00008164"/>
    </source>
</evidence>
<proteinExistence type="inferred from homology"/>
<dbReference type="eggNOG" id="KOG2620">
    <property type="taxonomic scope" value="Eukaryota"/>
</dbReference>
<dbReference type="Gene3D" id="3.30.479.30">
    <property type="entry name" value="Band 7 domain"/>
    <property type="match status" value="1"/>
</dbReference>
<feature type="compositionally biased region" description="Polar residues" evidence="4">
    <location>
        <begin position="363"/>
        <end position="381"/>
    </location>
</feature>
<evidence type="ECO:0000256" key="4">
    <source>
        <dbReference type="SAM" id="MobiDB-lite"/>
    </source>
</evidence>
<gene>
    <name evidence="6" type="ordered locus">Bathy10g01170</name>
</gene>
<organism evidence="6 7">
    <name type="scientific">Bathycoccus prasinos</name>
    <dbReference type="NCBI Taxonomy" id="41875"/>
    <lineage>
        <taxon>Eukaryota</taxon>
        <taxon>Viridiplantae</taxon>
        <taxon>Chlorophyta</taxon>
        <taxon>Mamiellophyceae</taxon>
        <taxon>Mamiellales</taxon>
        <taxon>Bathycoccaceae</taxon>
        <taxon>Bathycoccus</taxon>
    </lineage>
</organism>
<dbReference type="GO" id="GO:0005886">
    <property type="term" value="C:plasma membrane"/>
    <property type="evidence" value="ECO:0007669"/>
    <property type="project" value="UniProtKB-ARBA"/>
</dbReference>
<dbReference type="PRINTS" id="PR00721">
    <property type="entry name" value="STOMATIN"/>
</dbReference>
<feature type="region of interest" description="Disordered" evidence="4">
    <location>
        <begin position="363"/>
        <end position="411"/>
    </location>
</feature>
<comment type="similarity">
    <text evidence="2">Belongs to the band 7/mec-2 family.</text>
</comment>
<feature type="compositionally biased region" description="Polar residues" evidence="4">
    <location>
        <begin position="396"/>
        <end position="411"/>
    </location>
</feature>
<name>K8F0L7_9CHLO</name>
<dbReference type="GO" id="GO:0005739">
    <property type="term" value="C:mitochondrion"/>
    <property type="evidence" value="ECO:0007669"/>
    <property type="project" value="UniProtKB-SubCell"/>
</dbReference>
<dbReference type="SUPFAM" id="SSF117892">
    <property type="entry name" value="Band 7/SPFH domain"/>
    <property type="match status" value="1"/>
</dbReference>
<sequence length="411" mass="44083">MSKTRHALRRAAALKSYHSSASTSSRLFSSAGGGNALFSRSTTTIPRQQTHQTQNAFSFSSNRRGFLSNPSPSSSSLADLAYGPKPINYGIRIVPERTVAVIERFGKYHKTLSSGIHLLIPLVDSIAYVWHLKEEAIPVDNQTAVTKDNVAISIDGVLYAKVVDPFNASYGVENPVFALSQLAQTTMRSEIGKMSLDTLFEERDHLNAAIVKTINEAAGDWGLKCMRYEIRDILPPRGIQNAMELQAESERRKRAAVLESEAEREASINVATGLKEKTILEATGEAEAIVAKAKATATGITEVAKSLLGTGGDEAARFKIAEMYMNAFAQIAKEGNTMLIPADVGNPASLVAQAMGAYKTIENSSKSGSVAEGSNSATTIASEVRSATEKALPRSNVLSKPTKPSTNADDD</sequence>
<dbReference type="GeneID" id="19013194"/>
<protein>
    <submittedName>
        <fullName evidence="6">Stomatin-like protein</fullName>
    </submittedName>
</protein>
<dbReference type="InterPro" id="IPR050710">
    <property type="entry name" value="Band7/mec-2_domain"/>
</dbReference>
<dbReference type="Pfam" id="PF01145">
    <property type="entry name" value="Band_7"/>
    <property type="match status" value="1"/>
</dbReference>
<dbReference type="Proteomes" id="UP000198341">
    <property type="component" value="Chromosome 10"/>
</dbReference>
<dbReference type="InterPro" id="IPR036013">
    <property type="entry name" value="Band_7/SPFH_dom_sf"/>
</dbReference>
<dbReference type="GO" id="GO:0098552">
    <property type="term" value="C:side of membrane"/>
    <property type="evidence" value="ECO:0007669"/>
    <property type="project" value="UniProtKB-ARBA"/>
</dbReference>
<dbReference type="GO" id="GO:0007005">
    <property type="term" value="P:mitochondrion organization"/>
    <property type="evidence" value="ECO:0007669"/>
    <property type="project" value="TreeGrafter"/>
</dbReference>
<evidence type="ECO:0000313" key="6">
    <source>
        <dbReference type="EMBL" id="CCO18320.1"/>
    </source>
</evidence>
<comment type="subcellular location">
    <subcellularLocation>
        <location evidence="1">Mitochondrion</location>
    </subcellularLocation>
</comment>
<dbReference type="RefSeq" id="XP_007510787.1">
    <property type="nucleotide sequence ID" value="XM_007510725.1"/>
</dbReference>
<dbReference type="CDD" id="cd08829">
    <property type="entry name" value="SPFH_paraslipin"/>
    <property type="match status" value="1"/>
</dbReference>
<accession>K8F0L7</accession>
<dbReference type="STRING" id="41875.K8F0L7"/>
<evidence type="ECO:0000313" key="7">
    <source>
        <dbReference type="Proteomes" id="UP000198341"/>
    </source>
</evidence>
<evidence type="ECO:0000259" key="5">
    <source>
        <dbReference type="SMART" id="SM00244"/>
    </source>
</evidence>
<dbReference type="OrthoDB" id="434619at2759"/>